<dbReference type="EMBL" id="CP007129">
    <property type="protein sequence ID" value="AHG92209.1"/>
    <property type="molecule type" value="Genomic_DNA"/>
</dbReference>
<dbReference type="PATRIC" id="fig|861299.3.peg.4726"/>
<keyword evidence="3" id="KW-0614">Plasmid</keyword>
<name>W0RME3_9BACT</name>
<geneLocation type="plasmid" evidence="3 4">
    <name>1</name>
</geneLocation>
<evidence type="ECO:0000313" key="4">
    <source>
        <dbReference type="Proteomes" id="UP000019151"/>
    </source>
</evidence>
<proteinExistence type="predicted"/>
<dbReference type="InterPro" id="IPR005335">
    <property type="entry name" value="Terminase_ssu"/>
</dbReference>
<dbReference type="Gene3D" id="1.10.10.1400">
    <property type="entry name" value="Terminase, small subunit, N-terminal DNA-binding domain, HTH motif"/>
    <property type="match status" value="1"/>
</dbReference>
<dbReference type="KEGG" id="gba:J421_4674"/>
<dbReference type="InterPro" id="IPR038713">
    <property type="entry name" value="Terminase_Gp1_N_sf"/>
</dbReference>
<protein>
    <submittedName>
        <fullName evidence="3">Terminase small subunit</fullName>
    </submittedName>
</protein>
<dbReference type="AlphaFoldDB" id="W0RME3"/>
<keyword evidence="4" id="KW-1185">Reference proteome</keyword>
<evidence type="ECO:0000256" key="1">
    <source>
        <dbReference type="ARBA" id="ARBA00022612"/>
    </source>
</evidence>
<evidence type="ECO:0000256" key="2">
    <source>
        <dbReference type="ARBA" id="ARBA00023219"/>
    </source>
</evidence>
<evidence type="ECO:0000313" key="3">
    <source>
        <dbReference type="EMBL" id="AHG92209.1"/>
    </source>
</evidence>
<dbReference type="Pfam" id="PF03592">
    <property type="entry name" value="Terminase_2"/>
    <property type="match status" value="1"/>
</dbReference>
<reference evidence="3 4" key="1">
    <citation type="journal article" date="2014" name="Genome Announc.">
        <title>Genome Sequence and Methylome of Soil Bacterium Gemmatirosa kalamazoonensis KBS708T, a Member of the Rarely Cultivated Gemmatimonadetes Phylum.</title>
        <authorList>
            <person name="Debruyn J.M."/>
            <person name="Radosevich M."/>
            <person name="Wommack K.E."/>
            <person name="Polson S.W."/>
            <person name="Hauser L.J."/>
            <person name="Fawaz M.N."/>
            <person name="Korlach J."/>
            <person name="Tsai Y.C."/>
        </authorList>
    </citation>
    <scope>NUCLEOTIDE SEQUENCE [LARGE SCALE GENOMIC DNA]</scope>
    <source>
        <strain evidence="3 4">KBS708</strain>
        <plasmid evidence="4">Plasmid 1</plasmid>
    </source>
</reference>
<organism evidence="3 4">
    <name type="scientific">Gemmatirosa kalamazoonensis</name>
    <dbReference type="NCBI Taxonomy" id="861299"/>
    <lineage>
        <taxon>Bacteria</taxon>
        <taxon>Pseudomonadati</taxon>
        <taxon>Gemmatimonadota</taxon>
        <taxon>Gemmatimonadia</taxon>
        <taxon>Gemmatimonadales</taxon>
        <taxon>Gemmatimonadaceae</taxon>
        <taxon>Gemmatirosa</taxon>
    </lineage>
</organism>
<dbReference type="GO" id="GO:0051276">
    <property type="term" value="P:chromosome organization"/>
    <property type="evidence" value="ECO:0007669"/>
    <property type="project" value="InterPro"/>
</dbReference>
<dbReference type="PANTHER" id="PTHR41328:SF2">
    <property type="entry name" value="TERMINASE SMALL SUBUNIT"/>
    <property type="match status" value="1"/>
</dbReference>
<keyword evidence="2" id="KW-0231">Viral genome packaging</keyword>
<dbReference type="RefSeq" id="WP_025413575.1">
    <property type="nucleotide sequence ID" value="NZ_CP007129.1"/>
</dbReference>
<dbReference type="InParanoid" id="W0RME3"/>
<keyword evidence="1" id="KW-1188">Viral release from host cell</keyword>
<dbReference type="HOGENOM" id="CLU_064914_2_1_0"/>
<dbReference type="PANTHER" id="PTHR41328">
    <property type="entry name" value="TERMINASE SMALL SUBUNIT-RELATED"/>
    <property type="match status" value="1"/>
</dbReference>
<gene>
    <name evidence="3" type="ORF">J421_4674</name>
</gene>
<sequence length="248" mass="27892">MTSDAPALTPKQQRFVEEFIVDLNATQAAIRAGYSARVAANIGYENLQKPQIAAAIREAKAARSLRTQIEADDVLQRWWDLANANPNELVEVQRRSCRYCHGRGGMYQRTAVELQRDRAKYDLERAAWERKKKRAADAFPAFDEQGGIGYDPRRDPNPKCQRCWGDGVARVLVKDTRRLSPAALRLYAGVKETQHGVDVRMRDQDGALLNVAKHLGMLVERVETRDKTIEDLLDEAERESAGDAGDGE</sequence>
<dbReference type="Proteomes" id="UP000019151">
    <property type="component" value="Plasmid 1"/>
</dbReference>
<accession>W0RME3</accession>
<dbReference type="InterPro" id="IPR052404">
    <property type="entry name" value="SPP1-like_terminase"/>
</dbReference>